<dbReference type="GO" id="GO:0005524">
    <property type="term" value="F:ATP binding"/>
    <property type="evidence" value="ECO:0007669"/>
    <property type="project" value="UniProtKB-KW"/>
</dbReference>
<organism evidence="12 13">
    <name type="scientific">Mycolicibacterium grossiae</name>
    <dbReference type="NCBI Taxonomy" id="1552759"/>
    <lineage>
        <taxon>Bacteria</taxon>
        <taxon>Bacillati</taxon>
        <taxon>Actinomycetota</taxon>
        <taxon>Actinomycetes</taxon>
        <taxon>Mycobacteriales</taxon>
        <taxon>Mycobacteriaceae</taxon>
        <taxon>Mycolicibacterium</taxon>
    </lineage>
</organism>
<evidence type="ECO:0000256" key="1">
    <source>
        <dbReference type="ARBA" id="ARBA00004162"/>
    </source>
</evidence>
<sequence length="506" mass="53236">MTNPLPPRRGFKSKSSEPGGPTSARTRPWGFVTKHQVSGWRFLIRRISNGVALRDTRMLTDPLRRQGRALSVGAMVGLVVLAGAFILSILRPAGAAGTEAVLAERSTNALYVRVNDELHPVLNLASARLIVGRAENPTVVKSTEIDKYPLSNTLGIPNAPARMVQNPARDARWMVCDAVGGPDTGTTVLSGDPAPGPGHAGTLPDSSAILATSDGGTTTWLIWGNKRSEIDLNNTAVTAAVGINVDTPAPRSINPALLNLIPESPPLVVPFIPNAGDPPRFPWPVAGQTAPLIGSVVVDRDESNQMRYYAVTPEGIQPISPVVAAVLRANDAYGLVEPPALTPDQVAKAPKTENIPVENYPTEALKVLDPTTDPVTCGQWVKLDGAPTSSLSLLAGQSLPVAEDAKPVTLTNAGPIAAQRVLLPKGSGYFVQVTGQQPESTTKESLFWVSDLGVRYGVDEGDNKTDSTSPAAALGMTEEPLPIPWSVVSLFAPGPTLSKADALVAH</sequence>
<dbReference type="GO" id="GO:0005886">
    <property type="term" value="C:plasma membrane"/>
    <property type="evidence" value="ECO:0007669"/>
    <property type="project" value="UniProtKB-SubCell"/>
</dbReference>
<accession>A0A1E8PZV7</accession>
<evidence type="ECO:0000256" key="3">
    <source>
        <dbReference type="ARBA" id="ARBA00022475"/>
    </source>
</evidence>
<keyword evidence="5" id="KW-0547">Nucleotide-binding</keyword>
<evidence type="ECO:0000256" key="9">
    <source>
        <dbReference type="ARBA" id="ARBA00023136"/>
    </source>
</evidence>
<comment type="subcellular location">
    <subcellularLocation>
        <location evidence="1">Cell membrane</location>
        <topology evidence="1">Single-pass membrane protein</topology>
    </subcellularLocation>
</comment>
<evidence type="ECO:0000256" key="8">
    <source>
        <dbReference type="ARBA" id="ARBA00022989"/>
    </source>
</evidence>
<dbReference type="Gene3D" id="2.40.50.910">
    <property type="entry name" value="Type VII secretion system EccB, repeat 3 domain"/>
    <property type="match status" value="1"/>
</dbReference>
<evidence type="ECO:0000313" key="13">
    <source>
        <dbReference type="Proteomes" id="UP000178953"/>
    </source>
</evidence>
<dbReference type="AlphaFoldDB" id="A0A1E8PZV7"/>
<keyword evidence="8 11" id="KW-1133">Transmembrane helix</keyword>
<protein>
    <submittedName>
        <fullName evidence="12">Type VII secretion protein EccB</fullName>
    </submittedName>
</protein>
<dbReference type="GO" id="GO:0005576">
    <property type="term" value="C:extracellular region"/>
    <property type="evidence" value="ECO:0007669"/>
    <property type="project" value="TreeGrafter"/>
</dbReference>
<dbReference type="GO" id="GO:0016787">
    <property type="term" value="F:hydrolase activity"/>
    <property type="evidence" value="ECO:0007669"/>
    <property type="project" value="UniProtKB-KW"/>
</dbReference>
<keyword evidence="7" id="KW-0067">ATP-binding</keyword>
<evidence type="ECO:0000256" key="6">
    <source>
        <dbReference type="ARBA" id="ARBA00022801"/>
    </source>
</evidence>
<name>A0A1E8PZV7_9MYCO</name>
<evidence type="ECO:0000256" key="5">
    <source>
        <dbReference type="ARBA" id="ARBA00022741"/>
    </source>
</evidence>
<reference evidence="12 13" key="1">
    <citation type="submission" date="2016-09" db="EMBL/GenBank/DDBJ databases">
        <title>genome sequence of Mycobacterium sp. 739 SCH.</title>
        <authorList>
            <person name="Greninger A.L."/>
            <person name="Qin X."/>
            <person name="Jerome K."/>
            <person name="Vora S."/>
            <person name="Quinn K."/>
        </authorList>
    </citation>
    <scope>NUCLEOTIDE SEQUENCE [LARGE SCALE GENOMIC DNA]</scope>
    <source>
        <strain evidence="12 13">SCH</strain>
    </source>
</reference>
<proteinExistence type="inferred from homology"/>
<gene>
    <name evidence="12" type="ORF">BEL07_20510</name>
</gene>
<keyword evidence="9 11" id="KW-0472">Membrane</keyword>
<evidence type="ECO:0000313" key="12">
    <source>
        <dbReference type="EMBL" id="OFJ51845.1"/>
    </source>
</evidence>
<evidence type="ECO:0000256" key="2">
    <source>
        <dbReference type="ARBA" id="ARBA00008149"/>
    </source>
</evidence>
<dbReference type="InterPro" id="IPR042485">
    <property type="entry name" value="T7SS_EccB_R3"/>
</dbReference>
<dbReference type="Proteomes" id="UP000178953">
    <property type="component" value="Unassembled WGS sequence"/>
</dbReference>
<dbReference type="InterPro" id="IPR044857">
    <property type="entry name" value="T7SS_EccB_R1"/>
</dbReference>
<keyword evidence="6" id="KW-0378">Hydrolase</keyword>
<dbReference type="PANTHER" id="PTHR40765">
    <property type="entry name" value="ESX-2 SECRETION SYSTEM ATPASE ECCB2"/>
    <property type="match status" value="1"/>
</dbReference>
<evidence type="ECO:0000256" key="11">
    <source>
        <dbReference type="SAM" id="Phobius"/>
    </source>
</evidence>
<dbReference type="InterPro" id="IPR007795">
    <property type="entry name" value="T7SS_EccB"/>
</dbReference>
<dbReference type="NCBIfam" id="TIGR03919">
    <property type="entry name" value="T7SS_EccB"/>
    <property type="match status" value="1"/>
</dbReference>
<dbReference type="Pfam" id="PF05108">
    <property type="entry name" value="T7SS_ESX1_EccB"/>
    <property type="match status" value="1"/>
</dbReference>
<keyword evidence="13" id="KW-1185">Reference proteome</keyword>
<comment type="similarity">
    <text evidence="2">Belongs to the EccB family.</text>
</comment>
<comment type="caution">
    <text evidence="12">The sequence shown here is derived from an EMBL/GenBank/DDBJ whole genome shotgun (WGS) entry which is preliminary data.</text>
</comment>
<dbReference type="Gene3D" id="3.30.2390.20">
    <property type="entry name" value="Type VII secretion system EccB, repeat 1 domain"/>
    <property type="match status" value="1"/>
</dbReference>
<dbReference type="EMBL" id="MCHX01000054">
    <property type="protein sequence ID" value="OFJ51845.1"/>
    <property type="molecule type" value="Genomic_DNA"/>
</dbReference>
<evidence type="ECO:0000256" key="4">
    <source>
        <dbReference type="ARBA" id="ARBA00022692"/>
    </source>
</evidence>
<feature type="transmembrane region" description="Helical" evidence="11">
    <location>
        <begin position="69"/>
        <end position="90"/>
    </location>
</feature>
<feature type="region of interest" description="Disordered" evidence="10">
    <location>
        <begin position="1"/>
        <end position="28"/>
    </location>
</feature>
<evidence type="ECO:0000256" key="10">
    <source>
        <dbReference type="SAM" id="MobiDB-lite"/>
    </source>
</evidence>
<keyword evidence="3" id="KW-1003">Cell membrane</keyword>
<evidence type="ECO:0000256" key="7">
    <source>
        <dbReference type="ARBA" id="ARBA00022840"/>
    </source>
</evidence>
<keyword evidence="4 11" id="KW-0812">Transmembrane</keyword>
<dbReference type="RefSeq" id="WP_070354914.1">
    <property type="nucleotide sequence ID" value="NZ_MCHX01000054.1"/>
</dbReference>
<dbReference type="PANTHER" id="PTHR40765:SF2">
    <property type="entry name" value="ESX-2 SECRETION SYSTEM ATPASE ECCB2"/>
    <property type="match status" value="1"/>
</dbReference>